<reference evidence="1 2" key="1">
    <citation type="submission" date="2022-07" db="EMBL/GenBank/DDBJ databases">
        <title>Bombella genomes.</title>
        <authorList>
            <person name="Harer L."/>
            <person name="Styblova S."/>
            <person name="Ehrmann M."/>
        </authorList>
    </citation>
    <scope>NUCLEOTIDE SEQUENCE [LARGE SCALE GENOMIC DNA]</scope>
    <source>
        <strain evidence="1 2">TMW 2.2556</strain>
    </source>
</reference>
<evidence type="ECO:0000313" key="2">
    <source>
        <dbReference type="Proteomes" id="UP001165575"/>
    </source>
</evidence>
<dbReference type="RefSeq" id="WP_266137209.1">
    <property type="nucleotide sequence ID" value="NZ_JANIDX010000001.1"/>
</dbReference>
<name>A0ABT3WI71_9PROT</name>
<keyword evidence="2" id="KW-1185">Reference proteome</keyword>
<comment type="caution">
    <text evidence="1">The sequence shown here is derived from an EMBL/GenBank/DDBJ whole genome shotgun (WGS) entry which is preliminary data.</text>
</comment>
<gene>
    <name evidence="1" type="ORF">NQF89_00050</name>
</gene>
<proteinExistence type="predicted"/>
<evidence type="ECO:0000313" key="1">
    <source>
        <dbReference type="EMBL" id="MCX5618822.1"/>
    </source>
</evidence>
<accession>A0ABT3WI71</accession>
<protein>
    <recommendedName>
        <fullName evidence="3">Tail fiber assembly protein</fullName>
    </recommendedName>
</protein>
<evidence type="ECO:0008006" key="3">
    <source>
        <dbReference type="Google" id="ProtNLM"/>
    </source>
</evidence>
<dbReference type="EMBL" id="JANIDX010000001">
    <property type="protein sequence ID" value="MCX5618822.1"/>
    <property type="molecule type" value="Genomic_DNA"/>
</dbReference>
<dbReference type="Proteomes" id="UP001165575">
    <property type="component" value="Unassembled WGS sequence"/>
</dbReference>
<sequence>MSNYQNLYPARYYASYDHSASQPTPVTGWFDMGFYNSLDGFPPASELLPLTPEQWKNRLPCGQAVKDGTIVPYTPPPPSLKAQATSALQAARQIVYNNYGIIGEPTPDNWVAYIKALMAIVNGTDTTSKTLPTAPSEPTA</sequence>
<organism evidence="1 2">
    <name type="scientific">Bombella pollinis</name>
    <dbReference type="NCBI Taxonomy" id="2967337"/>
    <lineage>
        <taxon>Bacteria</taxon>
        <taxon>Pseudomonadati</taxon>
        <taxon>Pseudomonadota</taxon>
        <taxon>Alphaproteobacteria</taxon>
        <taxon>Acetobacterales</taxon>
        <taxon>Acetobacteraceae</taxon>
        <taxon>Bombella</taxon>
    </lineage>
</organism>